<evidence type="ECO:0000256" key="1">
    <source>
        <dbReference type="SAM" id="SignalP"/>
    </source>
</evidence>
<protein>
    <submittedName>
        <fullName evidence="3">PQQ-dependent sugar dehydrogenase</fullName>
    </submittedName>
</protein>
<dbReference type="Gene3D" id="2.120.10.30">
    <property type="entry name" value="TolB, C-terminal domain"/>
    <property type="match status" value="1"/>
</dbReference>
<evidence type="ECO:0000313" key="3">
    <source>
        <dbReference type="EMBL" id="XCC95398.1"/>
    </source>
</evidence>
<evidence type="ECO:0000259" key="2">
    <source>
        <dbReference type="Pfam" id="PF07995"/>
    </source>
</evidence>
<feature type="chain" id="PRO_5043784173" evidence="1">
    <location>
        <begin position="24"/>
        <end position="335"/>
    </location>
</feature>
<dbReference type="RefSeq" id="WP_353474241.1">
    <property type="nucleotide sequence ID" value="NZ_CP123385.1"/>
</dbReference>
<dbReference type="InterPro" id="IPR011041">
    <property type="entry name" value="Quinoprot_gluc/sorb_DH_b-prop"/>
</dbReference>
<dbReference type="InterPro" id="IPR011042">
    <property type="entry name" value="6-blade_b-propeller_TolB-like"/>
</dbReference>
<dbReference type="PANTHER" id="PTHR19328:SF13">
    <property type="entry name" value="HIPL1 PROTEIN"/>
    <property type="match status" value="1"/>
</dbReference>
<dbReference type="InterPro" id="IPR012938">
    <property type="entry name" value="Glc/Sorbosone_DH"/>
</dbReference>
<keyword evidence="1" id="KW-0732">Signal</keyword>
<dbReference type="SUPFAM" id="SSF50952">
    <property type="entry name" value="Soluble quinoprotein glucose dehydrogenase"/>
    <property type="match status" value="1"/>
</dbReference>
<gene>
    <name evidence="3" type="ORF">PVT71_20125</name>
</gene>
<dbReference type="EMBL" id="CP123385">
    <property type="protein sequence ID" value="XCC95398.1"/>
    <property type="molecule type" value="Genomic_DNA"/>
</dbReference>
<reference evidence="3" key="1">
    <citation type="submission" date="2023-02" db="EMBL/GenBank/DDBJ databases">
        <title>Description and genomic characterization of Salipiger bruguierae sp. nov., isolated from the sediment of mangrove plant Bruguiera sexangula.</title>
        <authorList>
            <person name="Long M."/>
        </authorList>
    </citation>
    <scope>NUCLEOTIDE SEQUENCE</scope>
    <source>
        <strain evidence="3">H15</strain>
    </source>
</reference>
<dbReference type="AlphaFoldDB" id="A0AAU8AKD1"/>
<feature type="domain" description="Glucose/Sorbosone dehydrogenase" evidence="2">
    <location>
        <begin position="31"/>
        <end position="319"/>
    </location>
</feature>
<feature type="signal peptide" evidence="1">
    <location>
        <begin position="1"/>
        <end position="23"/>
    </location>
</feature>
<proteinExistence type="predicted"/>
<name>A0AAU8AKD1_9RHOB</name>
<dbReference type="Pfam" id="PF07995">
    <property type="entry name" value="GSDH"/>
    <property type="match status" value="1"/>
</dbReference>
<sequence>MAAKAAIGRGLLMAALLPLAAQAQETVLEGLDYPWDIAAQGEVIYVTEKGGTIGIFDGENFARLPVETSAPILNDRGGGLLGLALRPDFAQSRRAVVYQHMGTPEDRRNRVIEIELGNDAWHETRVLLDGIPGHPLYNGGRVAFGPDGMLYVTTGWTENRERPQDVGSLAGKILRLTPEGAVPEDNPFDGSPVWSLGHRNPQGLAWDAGGQLYAAEHGQSGHDEVNRIERGANYGWPLIQGDETRDGMQAPLAHSGRGTWAPSGLAWEGERLLLASLRAGSLLSVGTDGAVSEALSLGERVRDVLVTQGYIYAITSNRSPRRDGASDDRMTRLPR</sequence>
<accession>A0AAU8AKD1</accession>
<organism evidence="3">
    <name type="scientific">Alloyangia sp. H15</name>
    <dbReference type="NCBI Taxonomy" id="3029062"/>
    <lineage>
        <taxon>Bacteria</taxon>
        <taxon>Pseudomonadati</taxon>
        <taxon>Pseudomonadota</taxon>
        <taxon>Alphaproteobacteria</taxon>
        <taxon>Rhodobacterales</taxon>
        <taxon>Roseobacteraceae</taxon>
        <taxon>Alloyangia</taxon>
    </lineage>
</organism>
<dbReference type="PANTHER" id="PTHR19328">
    <property type="entry name" value="HEDGEHOG-INTERACTING PROTEIN"/>
    <property type="match status" value="1"/>
</dbReference>